<sequence length="205" mass="23958">MKALIVIIYVSLFILIGCNNTTTHKNVDVTEVIIEINNIEVLKDDLVLNQIEGRWYYKDKPYFGYSVKYHSNDTLAERLGFVNGKREGVARKWSDKGVLRIESYYKHNRLDLAYKTWWDNGVLSSETYYENGVKQGVQKEWYPNGQLAKQRQLVNGKENGLQQAWLKNGTLYVNYEAKNGRIFGMKRANSCYKLEDEVIKRDKKI</sequence>
<dbReference type="Proteomes" id="UP001138672">
    <property type="component" value="Unassembled WGS sequence"/>
</dbReference>
<organism evidence="1 3">
    <name type="scientific">Formosa algae</name>
    <dbReference type="NCBI Taxonomy" id="225843"/>
    <lineage>
        <taxon>Bacteria</taxon>
        <taxon>Pseudomonadati</taxon>
        <taxon>Bacteroidota</taxon>
        <taxon>Flavobacteriia</taxon>
        <taxon>Flavobacteriales</taxon>
        <taxon>Flavobacteriaceae</taxon>
        <taxon>Formosa</taxon>
    </lineage>
</organism>
<keyword evidence="4" id="KW-1185">Reference proteome</keyword>
<evidence type="ECO:0000313" key="3">
    <source>
        <dbReference type="Proteomes" id="UP001138672"/>
    </source>
</evidence>
<comment type="caution">
    <text evidence="1">The sequence shown here is derived from an EMBL/GenBank/DDBJ whole genome shotgun (WGS) entry which is preliminary data.</text>
</comment>
<evidence type="ECO:0000313" key="1">
    <source>
        <dbReference type="EMBL" id="MBP1839405.1"/>
    </source>
</evidence>
<dbReference type="EMBL" id="JAUSUU010000003">
    <property type="protein sequence ID" value="MDQ0334709.1"/>
    <property type="molecule type" value="Genomic_DNA"/>
</dbReference>
<dbReference type="RefSeq" id="WP_057779686.1">
    <property type="nucleotide sequence ID" value="NZ_JAGGJQ010000003.1"/>
</dbReference>
<protein>
    <submittedName>
        <fullName evidence="1">Antitoxin component YwqK of YwqJK toxin-antitoxin module</fullName>
    </submittedName>
</protein>
<dbReference type="EMBL" id="JAGGJQ010000003">
    <property type="protein sequence ID" value="MBP1839405.1"/>
    <property type="molecule type" value="Genomic_DNA"/>
</dbReference>
<dbReference type="PROSITE" id="PS51257">
    <property type="entry name" value="PROKAR_LIPOPROTEIN"/>
    <property type="match status" value="1"/>
</dbReference>
<reference evidence="1" key="1">
    <citation type="submission" date="2021-03" db="EMBL/GenBank/DDBJ databases">
        <title>Genomic Encyclopedia of Type Strains, Phase IV (KMG-IV): sequencing the most valuable type-strain genomes for metagenomic binning, comparative biology and taxonomic classification.</title>
        <authorList>
            <person name="Goeker M."/>
        </authorList>
    </citation>
    <scope>NUCLEOTIDE SEQUENCE</scope>
    <source>
        <strain evidence="1">DSM 15523</strain>
        <strain evidence="2 4">DSM 16476</strain>
    </source>
</reference>
<dbReference type="Proteomes" id="UP001231587">
    <property type="component" value="Unassembled WGS sequence"/>
</dbReference>
<dbReference type="OrthoDB" id="6334863at2"/>
<dbReference type="AlphaFoldDB" id="A0A9X1CBN4"/>
<accession>A0A9X1CBN4</accession>
<proteinExistence type="predicted"/>
<name>A0A9X1CBN4_9FLAO</name>
<evidence type="ECO:0000313" key="2">
    <source>
        <dbReference type="EMBL" id="MDQ0334709.1"/>
    </source>
</evidence>
<dbReference type="Gene3D" id="3.90.930.1">
    <property type="match status" value="1"/>
</dbReference>
<dbReference type="SUPFAM" id="SSF82185">
    <property type="entry name" value="Histone H3 K4-specific methyltransferase SET7/9 N-terminal domain"/>
    <property type="match status" value="1"/>
</dbReference>
<gene>
    <name evidence="1" type="ORF">J2Z56_001316</name>
    <name evidence="2" type="ORF">J2Z57_001142</name>
</gene>
<dbReference type="InterPro" id="IPR011652">
    <property type="entry name" value="MORN_2"/>
</dbReference>
<dbReference type="Pfam" id="PF07661">
    <property type="entry name" value="MORN_2"/>
    <property type="match status" value="3"/>
</dbReference>
<evidence type="ECO:0000313" key="4">
    <source>
        <dbReference type="Proteomes" id="UP001231587"/>
    </source>
</evidence>